<dbReference type="EMBL" id="CAFBMC010000043">
    <property type="protein sequence ID" value="CAB4899965.1"/>
    <property type="molecule type" value="Genomic_DNA"/>
</dbReference>
<organism evidence="3">
    <name type="scientific">freshwater metagenome</name>
    <dbReference type="NCBI Taxonomy" id="449393"/>
    <lineage>
        <taxon>unclassified sequences</taxon>
        <taxon>metagenomes</taxon>
        <taxon>ecological metagenomes</taxon>
    </lineage>
</organism>
<protein>
    <submittedName>
        <fullName evidence="3">Unannotated protein</fullName>
    </submittedName>
</protein>
<dbReference type="PANTHER" id="PTHR47235">
    <property type="entry name" value="BLR6548 PROTEIN"/>
    <property type="match status" value="1"/>
</dbReference>
<evidence type="ECO:0000259" key="2">
    <source>
        <dbReference type="Pfam" id="PF13458"/>
    </source>
</evidence>
<gene>
    <name evidence="3" type="ORF">UFOPK3495_00903</name>
</gene>
<accession>A0A6J7G3S5</accession>
<name>A0A6J7G3S5_9ZZZZ</name>
<dbReference type="PANTHER" id="PTHR47235:SF1">
    <property type="entry name" value="BLR6548 PROTEIN"/>
    <property type="match status" value="1"/>
</dbReference>
<dbReference type="Pfam" id="PF13458">
    <property type="entry name" value="Peripla_BP_6"/>
    <property type="match status" value="1"/>
</dbReference>
<sequence length="427" mass="43843">MSSGNQSFTRTSKIVGTTAVGMLIALTTTTAYAAPTPAPVAAVKNTACAPEEGVTPTTIKLGFVTPKTGAAAANFAGAWQAAQLRLDQENARGGVNGRKLSLTVYDDASSSSTQTTVATKALQDDHVFALSAATSVDAMYPQLKSANVPITGFTNAPYATDRNAFSVTGVSSPSYSVTTAFDRMKQDGSTKFANINHATPGATNSSNGYSKLIPLVSGISETLRIADEPQGAHDATSTALRIKSSGSDGAYFNMYVDGGISIIQAMKAQGVNLKATYLVGLSDPAIVAKAASSLEGVIGSGYGTVPIGVNNRAVKTYAAGMKSAGLNPYTASAPVGFLDEDLIISGLKKIGNCPTRAALINYLRGVTNYTGGGMLPQPISFGPGVTPNGNPVNCTWFTVVKGSQLVPDAKVTCGKLVNNQTGEVIKS</sequence>
<dbReference type="AlphaFoldDB" id="A0A6J7G3S5"/>
<evidence type="ECO:0000313" key="3">
    <source>
        <dbReference type="EMBL" id="CAB4899965.1"/>
    </source>
</evidence>
<evidence type="ECO:0000256" key="1">
    <source>
        <dbReference type="ARBA" id="ARBA00022729"/>
    </source>
</evidence>
<dbReference type="SUPFAM" id="SSF53822">
    <property type="entry name" value="Periplasmic binding protein-like I"/>
    <property type="match status" value="1"/>
</dbReference>
<dbReference type="InterPro" id="IPR028082">
    <property type="entry name" value="Peripla_BP_I"/>
</dbReference>
<feature type="domain" description="Leucine-binding protein" evidence="2">
    <location>
        <begin position="58"/>
        <end position="402"/>
    </location>
</feature>
<dbReference type="CDD" id="cd06341">
    <property type="entry name" value="PBP1_ABC_ligand_binding-like"/>
    <property type="match status" value="1"/>
</dbReference>
<proteinExistence type="predicted"/>
<dbReference type="InterPro" id="IPR028081">
    <property type="entry name" value="Leu-bd"/>
</dbReference>
<reference evidence="3" key="1">
    <citation type="submission" date="2020-05" db="EMBL/GenBank/DDBJ databases">
        <authorList>
            <person name="Chiriac C."/>
            <person name="Salcher M."/>
            <person name="Ghai R."/>
            <person name="Kavagutti S V."/>
        </authorList>
    </citation>
    <scope>NUCLEOTIDE SEQUENCE</scope>
</reference>
<dbReference type="Gene3D" id="3.40.50.2300">
    <property type="match status" value="2"/>
</dbReference>
<keyword evidence="1" id="KW-0732">Signal</keyword>